<accession>X0Z077</accession>
<protein>
    <submittedName>
        <fullName evidence="1">Uncharacterized protein</fullName>
    </submittedName>
</protein>
<organism evidence="1">
    <name type="scientific">marine sediment metagenome</name>
    <dbReference type="NCBI Taxonomy" id="412755"/>
    <lineage>
        <taxon>unclassified sequences</taxon>
        <taxon>metagenomes</taxon>
        <taxon>ecological metagenomes</taxon>
    </lineage>
</organism>
<feature type="non-terminal residue" evidence="1">
    <location>
        <position position="1"/>
    </location>
</feature>
<gene>
    <name evidence="1" type="ORF">S01H4_18892</name>
</gene>
<comment type="caution">
    <text evidence="1">The sequence shown here is derived from an EMBL/GenBank/DDBJ whole genome shotgun (WGS) entry which is preliminary data.</text>
</comment>
<evidence type="ECO:0000313" key="1">
    <source>
        <dbReference type="EMBL" id="GAG53903.1"/>
    </source>
</evidence>
<reference evidence="1" key="1">
    <citation type="journal article" date="2014" name="Front. Microbiol.">
        <title>High frequency of phylogenetically diverse reductive dehalogenase-homologous genes in deep subseafloor sedimentary metagenomes.</title>
        <authorList>
            <person name="Kawai M."/>
            <person name="Futagami T."/>
            <person name="Toyoda A."/>
            <person name="Takaki Y."/>
            <person name="Nishi S."/>
            <person name="Hori S."/>
            <person name="Arai W."/>
            <person name="Tsubouchi T."/>
            <person name="Morono Y."/>
            <person name="Uchiyama I."/>
            <person name="Ito T."/>
            <person name="Fujiyama A."/>
            <person name="Inagaki F."/>
            <person name="Takami H."/>
        </authorList>
    </citation>
    <scope>NUCLEOTIDE SEQUENCE</scope>
    <source>
        <strain evidence="1">Expedition CK06-06</strain>
    </source>
</reference>
<sequence length="77" mass="9041">TVAIKEVLSNKRKVRSTRIMKSTDFEMLKCLGKWLVYYGEMDAFCVDSYLGMYTLYDKKHTLKLIITKLLKKEKGKV</sequence>
<dbReference type="EMBL" id="BART01008394">
    <property type="protein sequence ID" value="GAG53903.1"/>
    <property type="molecule type" value="Genomic_DNA"/>
</dbReference>
<name>X0Z077_9ZZZZ</name>
<dbReference type="AlphaFoldDB" id="X0Z077"/>
<proteinExistence type="predicted"/>